<dbReference type="AlphaFoldDB" id="A0AAD3TU57"/>
<evidence type="ECO:0000256" key="1">
    <source>
        <dbReference type="SAM" id="MobiDB-lite"/>
    </source>
</evidence>
<protein>
    <submittedName>
        <fullName evidence="2">Uncharacterized protein</fullName>
    </submittedName>
</protein>
<organism evidence="2 3">
    <name type="scientific">Cutaneotrichosporon spelunceum</name>
    <dbReference type="NCBI Taxonomy" id="1672016"/>
    <lineage>
        <taxon>Eukaryota</taxon>
        <taxon>Fungi</taxon>
        <taxon>Dikarya</taxon>
        <taxon>Basidiomycota</taxon>
        <taxon>Agaricomycotina</taxon>
        <taxon>Tremellomycetes</taxon>
        <taxon>Trichosporonales</taxon>
        <taxon>Trichosporonaceae</taxon>
        <taxon>Cutaneotrichosporon</taxon>
    </lineage>
</organism>
<proteinExistence type="predicted"/>
<name>A0AAD3TU57_9TREE</name>
<accession>A0AAD3TU57</accession>
<dbReference type="Proteomes" id="UP001222932">
    <property type="component" value="Unassembled WGS sequence"/>
</dbReference>
<reference evidence="2" key="2">
    <citation type="submission" date="2023-06" db="EMBL/GenBank/DDBJ databases">
        <authorList>
            <person name="Kobayashi Y."/>
            <person name="Kayamori A."/>
            <person name="Aoki K."/>
            <person name="Shiwa Y."/>
            <person name="Fujita N."/>
            <person name="Sugita T."/>
            <person name="Iwasaki W."/>
            <person name="Tanaka N."/>
            <person name="Takashima M."/>
        </authorList>
    </citation>
    <scope>NUCLEOTIDE SEQUENCE</scope>
    <source>
        <strain evidence="2">HIS016</strain>
    </source>
</reference>
<feature type="compositionally biased region" description="Low complexity" evidence="1">
    <location>
        <begin position="21"/>
        <end position="31"/>
    </location>
</feature>
<evidence type="ECO:0000313" key="2">
    <source>
        <dbReference type="EMBL" id="GMK56966.1"/>
    </source>
</evidence>
<comment type="caution">
    <text evidence="2">The sequence shown here is derived from an EMBL/GenBank/DDBJ whole genome shotgun (WGS) entry which is preliminary data.</text>
</comment>
<evidence type="ECO:0000313" key="3">
    <source>
        <dbReference type="Proteomes" id="UP001222932"/>
    </source>
</evidence>
<reference evidence="2" key="1">
    <citation type="journal article" date="2023" name="BMC Genomics">
        <title>Chromosome-level genome assemblies of Cutaneotrichosporon spp. (Trichosporonales, Basidiomycota) reveal imbalanced evolution between nucleotide sequences and chromosome synteny.</title>
        <authorList>
            <person name="Kobayashi Y."/>
            <person name="Kayamori A."/>
            <person name="Aoki K."/>
            <person name="Shiwa Y."/>
            <person name="Matsutani M."/>
            <person name="Fujita N."/>
            <person name="Sugita T."/>
            <person name="Iwasaki W."/>
            <person name="Tanaka N."/>
            <person name="Takashima M."/>
        </authorList>
    </citation>
    <scope>NUCLEOTIDE SEQUENCE</scope>
    <source>
        <strain evidence="2">HIS016</strain>
    </source>
</reference>
<feature type="region of interest" description="Disordered" evidence="1">
    <location>
        <begin position="1"/>
        <end position="44"/>
    </location>
</feature>
<keyword evidence="3" id="KW-1185">Reference proteome</keyword>
<sequence length="308" mass="32534">MDTPLDLPGIHSAATSTEGTPAPQSPRSAAPSPAPDVGESKADARARRIAAAVVRSRTEYKLEHGYTERGWFLGANQAGASKKDRQHVEYAATYRVTVFPEAKEEAARALADIRALPPKQLPRELTTTAIRAAVLAGRTQDAASLARQARTHWRANVGLAVEASAALAAAGAVAESTHPLLVTMAYALHYPVLVMLAERLHALSGSALEALTAAVDSLTASRAWAFGPLFVREGERGVPRPVERGGELRAALGAVEVGEIATALGLGDAEERKLLQAALQRMEGALGRQVDDAEGIPGERVERGVREL</sequence>
<gene>
    <name evidence="2" type="ORF">CspeluHIS016_0308060</name>
</gene>
<dbReference type="EMBL" id="BTCM01000003">
    <property type="protein sequence ID" value="GMK56966.1"/>
    <property type="molecule type" value="Genomic_DNA"/>
</dbReference>